<sequence>MEMDNEFGHGYSQPLHSNEDRRTSRQRAPTLDHQRSRPPGGRSWPRTSTSSQNIHEIQGEIVQRRSTPLRENRSGMHLIEGPHRHESYGDSPCKDPHMIPPLPDASSSASRDNVIQQPPSQEISGVPSGQVPVEKSQEDGARPSAPETRPSCNRNIFECPFCAYTHGCPTQNWEETYEHPEEDLEMLPVLRKPSSLEPASPELLDGML</sequence>
<feature type="compositionally biased region" description="Polar residues" evidence="1">
    <location>
        <begin position="105"/>
        <end position="123"/>
    </location>
</feature>
<organism evidence="2 3">
    <name type="scientific">Sphagnurus paluster</name>
    <dbReference type="NCBI Taxonomy" id="117069"/>
    <lineage>
        <taxon>Eukaryota</taxon>
        <taxon>Fungi</taxon>
        <taxon>Dikarya</taxon>
        <taxon>Basidiomycota</taxon>
        <taxon>Agaricomycotina</taxon>
        <taxon>Agaricomycetes</taxon>
        <taxon>Agaricomycetidae</taxon>
        <taxon>Agaricales</taxon>
        <taxon>Tricholomatineae</taxon>
        <taxon>Lyophyllaceae</taxon>
        <taxon>Sphagnurus</taxon>
    </lineage>
</organism>
<dbReference type="Proteomes" id="UP000717328">
    <property type="component" value="Unassembled WGS sequence"/>
</dbReference>
<evidence type="ECO:0000313" key="2">
    <source>
        <dbReference type="EMBL" id="KAG5638266.1"/>
    </source>
</evidence>
<dbReference type="EMBL" id="JABCKI010005771">
    <property type="protein sequence ID" value="KAG5638266.1"/>
    <property type="molecule type" value="Genomic_DNA"/>
</dbReference>
<name>A0A9P7K7Y5_9AGAR</name>
<feature type="region of interest" description="Disordered" evidence="1">
    <location>
        <begin position="1"/>
        <end position="150"/>
    </location>
</feature>
<gene>
    <name evidence="2" type="ORF">H0H81_000911</name>
</gene>
<reference evidence="2" key="2">
    <citation type="submission" date="2021-10" db="EMBL/GenBank/DDBJ databases">
        <title>Phylogenomics reveals ancestral predisposition of the termite-cultivated fungus Termitomyces towards a domesticated lifestyle.</title>
        <authorList>
            <person name="Auxier B."/>
            <person name="Grum-Grzhimaylo A."/>
            <person name="Cardenas M.E."/>
            <person name="Lodge J.D."/>
            <person name="Laessoe T."/>
            <person name="Pedersen O."/>
            <person name="Smith M.E."/>
            <person name="Kuyper T.W."/>
            <person name="Franco-Molano E.A."/>
            <person name="Baroni T.J."/>
            <person name="Aanen D.K."/>
        </authorList>
    </citation>
    <scope>NUCLEOTIDE SEQUENCE</scope>
    <source>
        <strain evidence="2">D49</strain>
    </source>
</reference>
<comment type="caution">
    <text evidence="2">The sequence shown here is derived from an EMBL/GenBank/DDBJ whole genome shotgun (WGS) entry which is preliminary data.</text>
</comment>
<proteinExistence type="predicted"/>
<evidence type="ECO:0000313" key="3">
    <source>
        <dbReference type="Proteomes" id="UP000717328"/>
    </source>
</evidence>
<reference evidence="2" key="1">
    <citation type="submission" date="2021-02" db="EMBL/GenBank/DDBJ databases">
        <authorList>
            <person name="Nieuwenhuis M."/>
            <person name="Van De Peppel L.J.J."/>
        </authorList>
    </citation>
    <scope>NUCLEOTIDE SEQUENCE</scope>
    <source>
        <strain evidence="2">D49</strain>
    </source>
</reference>
<keyword evidence="3" id="KW-1185">Reference proteome</keyword>
<feature type="compositionally biased region" description="Low complexity" evidence="1">
    <location>
        <begin position="37"/>
        <end position="46"/>
    </location>
</feature>
<feature type="compositionally biased region" description="Basic and acidic residues" evidence="1">
    <location>
        <begin position="68"/>
        <end position="97"/>
    </location>
</feature>
<accession>A0A9P7K7Y5</accession>
<dbReference type="AlphaFoldDB" id="A0A9P7K7Y5"/>
<evidence type="ECO:0000256" key="1">
    <source>
        <dbReference type="SAM" id="MobiDB-lite"/>
    </source>
</evidence>
<protein>
    <submittedName>
        <fullName evidence="2">Uncharacterized protein</fullName>
    </submittedName>
</protein>